<dbReference type="AlphaFoldDB" id="A0AAW9PWQ6"/>
<gene>
    <name evidence="2" type="ORF">V2H45_11805</name>
</gene>
<dbReference type="RefSeq" id="WP_330483866.1">
    <property type="nucleotide sequence ID" value="NZ_JAZBJZ010000042.1"/>
</dbReference>
<feature type="region of interest" description="Disordered" evidence="1">
    <location>
        <begin position="1"/>
        <end position="21"/>
    </location>
</feature>
<evidence type="ECO:0000256" key="1">
    <source>
        <dbReference type="SAM" id="MobiDB-lite"/>
    </source>
</evidence>
<keyword evidence="3" id="KW-1185">Reference proteome</keyword>
<accession>A0AAW9PWQ6</accession>
<evidence type="ECO:0000313" key="3">
    <source>
        <dbReference type="Proteomes" id="UP001333818"/>
    </source>
</evidence>
<organism evidence="2 3">
    <name type="scientific">Tumidithrix elongata BACA0141</name>
    <dbReference type="NCBI Taxonomy" id="2716417"/>
    <lineage>
        <taxon>Bacteria</taxon>
        <taxon>Bacillati</taxon>
        <taxon>Cyanobacteriota</taxon>
        <taxon>Cyanophyceae</taxon>
        <taxon>Pseudanabaenales</taxon>
        <taxon>Pseudanabaenaceae</taxon>
        <taxon>Tumidithrix</taxon>
        <taxon>Tumidithrix elongata</taxon>
    </lineage>
</organism>
<protein>
    <submittedName>
        <fullName evidence="2">Uncharacterized protein</fullName>
    </submittedName>
</protein>
<comment type="caution">
    <text evidence="2">The sequence shown here is derived from an EMBL/GenBank/DDBJ whole genome shotgun (WGS) entry which is preliminary data.</text>
</comment>
<proteinExistence type="predicted"/>
<feature type="region of interest" description="Disordered" evidence="1">
    <location>
        <begin position="107"/>
        <end position="149"/>
    </location>
</feature>
<dbReference type="Proteomes" id="UP001333818">
    <property type="component" value="Unassembled WGS sequence"/>
</dbReference>
<evidence type="ECO:0000313" key="2">
    <source>
        <dbReference type="EMBL" id="MEE3717437.1"/>
    </source>
</evidence>
<feature type="compositionally biased region" description="Basic and acidic residues" evidence="1">
    <location>
        <begin position="115"/>
        <end position="130"/>
    </location>
</feature>
<dbReference type="EMBL" id="JAZBJZ010000042">
    <property type="protein sequence ID" value="MEE3717437.1"/>
    <property type="molecule type" value="Genomic_DNA"/>
</dbReference>
<sequence length="149" mass="16459">MLHTETKVNTSNHPFNKGSTKDMTGFIRGLFNKKKADKTETTVLSSVESEDSNAFFLDADSAKTYGDIDYMRTAKSVKKSFPKMGNSTEGAELIEAVSSMEKLELTSGESATYASKKEAEAPKASDRRTISSDTSMDMFRNMAKDIKKK</sequence>
<feature type="compositionally biased region" description="Polar residues" evidence="1">
    <location>
        <begin position="7"/>
        <end position="21"/>
    </location>
</feature>
<reference evidence="2" key="1">
    <citation type="submission" date="2024-01" db="EMBL/GenBank/DDBJ databases">
        <title>Bank of Algae and Cyanobacteria of the Azores (BACA) strain genomes.</title>
        <authorList>
            <person name="Luz R."/>
            <person name="Cordeiro R."/>
            <person name="Fonseca A."/>
            <person name="Goncalves V."/>
        </authorList>
    </citation>
    <scope>NUCLEOTIDE SEQUENCE</scope>
    <source>
        <strain evidence="2">BACA0141</strain>
    </source>
</reference>
<name>A0AAW9PWQ6_9CYAN</name>